<evidence type="ECO:0000313" key="1">
    <source>
        <dbReference type="EMBL" id="JAD67074.1"/>
    </source>
</evidence>
<accession>A0A0A9BSS6</accession>
<dbReference type="EMBL" id="GBRH01230821">
    <property type="protein sequence ID" value="JAD67074.1"/>
    <property type="molecule type" value="Transcribed_RNA"/>
</dbReference>
<reference evidence="1" key="2">
    <citation type="journal article" date="2015" name="Data Brief">
        <title>Shoot transcriptome of the giant reed, Arundo donax.</title>
        <authorList>
            <person name="Barrero R.A."/>
            <person name="Guerrero F.D."/>
            <person name="Moolhuijzen P."/>
            <person name="Goolsby J.A."/>
            <person name="Tidwell J."/>
            <person name="Bellgard S.E."/>
            <person name="Bellgard M.I."/>
        </authorList>
    </citation>
    <scope>NUCLEOTIDE SEQUENCE</scope>
    <source>
        <tissue evidence="1">Shoot tissue taken approximately 20 cm above the soil surface</tissue>
    </source>
</reference>
<reference evidence="1" key="1">
    <citation type="submission" date="2014-09" db="EMBL/GenBank/DDBJ databases">
        <authorList>
            <person name="Magalhaes I.L.F."/>
            <person name="Oliveira U."/>
            <person name="Santos F.R."/>
            <person name="Vidigal T.H.D.A."/>
            <person name="Brescovit A.D."/>
            <person name="Santos A.J."/>
        </authorList>
    </citation>
    <scope>NUCLEOTIDE SEQUENCE</scope>
    <source>
        <tissue evidence="1">Shoot tissue taken approximately 20 cm above the soil surface</tissue>
    </source>
</reference>
<name>A0A0A9BSS6_ARUDO</name>
<proteinExistence type="predicted"/>
<organism evidence="1">
    <name type="scientific">Arundo donax</name>
    <name type="common">Giant reed</name>
    <name type="synonym">Donax arundinaceus</name>
    <dbReference type="NCBI Taxonomy" id="35708"/>
    <lineage>
        <taxon>Eukaryota</taxon>
        <taxon>Viridiplantae</taxon>
        <taxon>Streptophyta</taxon>
        <taxon>Embryophyta</taxon>
        <taxon>Tracheophyta</taxon>
        <taxon>Spermatophyta</taxon>
        <taxon>Magnoliopsida</taxon>
        <taxon>Liliopsida</taxon>
        <taxon>Poales</taxon>
        <taxon>Poaceae</taxon>
        <taxon>PACMAD clade</taxon>
        <taxon>Arundinoideae</taxon>
        <taxon>Arundineae</taxon>
        <taxon>Arundo</taxon>
    </lineage>
</organism>
<protein>
    <submittedName>
        <fullName evidence="1">Uncharacterized protein</fullName>
    </submittedName>
</protein>
<dbReference type="AlphaFoldDB" id="A0A0A9BSS6"/>
<sequence>MYIQAAKVSMRVVCSLPKLHASCTLIMNPNWVVSTLTGLSVSRLDLSRSYSSGSSR</sequence>